<name>A0A3M7S7D5_BRAPC</name>
<protein>
    <submittedName>
        <fullName evidence="1">Uncharacterized protein</fullName>
    </submittedName>
</protein>
<keyword evidence="2" id="KW-1185">Reference proteome</keyword>
<evidence type="ECO:0000313" key="1">
    <source>
        <dbReference type="EMBL" id="RNA31589.1"/>
    </source>
</evidence>
<organism evidence="1 2">
    <name type="scientific">Brachionus plicatilis</name>
    <name type="common">Marine rotifer</name>
    <name type="synonym">Brachionus muelleri</name>
    <dbReference type="NCBI Taxonomy" id="10195"/>
    <lineage>
        <taxon>Eukaryota</taxon>
        <taxon>Metazoa</taxon>
        <taxon>Spiralia</taxon>
        <taxon>Gnathifera</taxon>
        <taxon>Rotifera</taxon>
        <taxon>Eurotatoria</taxon>
        <taxon>Monogononta</taxon>
        <taxon>Pseudotrocha</taxon>
        <taxon>Ploima</taxon>
        <taxon>Brachionidae</taxon>
        <taxon>Brachionus</taxon>
    </lineage>
</organism>
<comment type="caution">
    <text evidence="1">The sequence shown here is derived from an EMBL/GenBank/DDBJ whole genome shotgun (WGS) entry which is preliminary data.</text>
</comment>
<accession>A0A3M7S7D5</accession>
<dbReference type="EMBL" id="REGN01001921">
    <property type="protein sequence ID" value="RNA31589.1"/>
    <property type="molecule type" value="Genomic_DNA"/>
</dbReference>
<dbReference type="AlphaFoldDB" id="A0A3M7S7D5"/>
<gene>
    <name evidence="1" type="ORF">BpHYR1_010106</name>
</gene>
<evidence type="ECO:0000313" key="2">
    <source>
        <dbReference type="Proteomes" id="UP000276133"/>
    </source>
</evidence>
<reference evidence="1 2" key="1">
    <citation type="journal article" date="2018" name="Sci. Rep.">
        <title>Genomic signatures of local adaptation to the degree of environmental predictability in rotifers.</title>
        <authorList>
            <person name="Franch-Gras L."/>
            <person name="Hahn C."/>
            <person name="Garcia-Roger E.M."/>
            <person name="Carmona M.J."/>
            <person name="Serra M."/>
            <person name="Gomez A."/>
        </authorList>
    </citation>
    <scope>NUCLEOTIDE SEQUENCE [LARGE SCALE GENOMIC DNA]</scope>
    <source>
        <strain evidence="1">HYR1</strain>
    </source>
</reference>
<sequence length="141" mass="17298">MEMKRHFYLRDGVSDSIELMSSFIMFFDTKTGWSRQDLSREGIWIFWIVEMGMDEKVENNTNLYYFCYLIPFTEKVVFSMRGKKIRNNFYQIRYLLCHEIKKNKQLINHCVKFLLRYTLQYTLSLYVILNETRKIITSEFY</sequence>
<proteinExistence type="predicted"/>
<dbReference type="Proteomes" id="UP000276133">
    <property type="component" value="Unassembled WGS sequence"/>
</dbReference>